<dbReference type="Proteomes" id="UP000238071">
    <property type="component" value="Unassembled WGS sequence"/>
</dbReference>
<proteinExistence type="predicted"/>
<evidence type="ECO:0000256" key="1">
    <source>
        <dbReference type="SAM" id="MobiDB-lite"/>
    </source>
</evidence>
<organism evidence="2 3">
    <name type="scientific">Methylobacter tundripaludum</name>
    <dbReference type="NCBI Taxonomy" id="173365"/>
    <lineage>
        <taxon>Bacteria</taxon>
        <taxon>Pseudomonadati</taxon>
        <taxon>Pseudomonadota</taxon>
        <taxon>Gammaproteobacteria</taxon>
        <taxon>Methylococcales</taxon>
        <taxon>Methylococcaceae</taxon>
        <taxon>Methylobacter</taxon>
    </lineage>
</organism>
<comment type="caution">
    <text evidence="2">The sequence shown here is derived from an EMBL/GenBank/DDBJ whole genome shotgun (WGS) entry which is preliminary data.</text>
</comment>
<reference evidence="2 3" key="1">
    <citation type="submission" date="2018-02" db="EMBL/GenBank/DDBJ databases">
        <title>Subsurface microbial communities from deep shales in Ohio and West Virginia, USA.</title>
        <authorList>
            <person name="Wrighton K."/>
        </authorList>
    </citation>
    <scope>NUCLEOTIDE SEQUENCE [LARGE SCALE GENOMIC DNA]</scope>
    <source>
        <strain evidence="2 3">OWC-G53F</strain>
    </source>
</reference>
<accession>A0A2S6H7E7</accession>
<gene>
    <name evidence="2" type="ORF">B0F88_102373</name>
</gene>
<sequence length="64" mass="7554">MRNDPDDTGLTNKMKDKRRKEKAERWFFSPFAFRLSPFLFIVQCHQGNHKLIIYPLITGQQAAT</sequence>
<feature type="region of interest" description="Disordered" evidence="1">
    <location>
        <begin position="1"/>
        <end position="20"/>
    </location>
</feature>
<evidence type="ECO:0000313" key="2">
    <source>
        <dbReference type="EMBL" id="PPK73388.1"/>
    </source>
</evidence>
<dbReference type="EMBL" id="PTIY01000002">
    <property type="protein sequence ID" value="PPK73388.1"/>
    <property type="molecule type" value="Genomic_DNA"/>
</dbReference>
<protein>
    <submittedName>
        <fullName evidence="2">Uncharacterized protein</fullName>
    </submittedName>
</protein>
<evidence type="ECO:0000313" key="3">
    <source>
        <dbReference type="Proteomes" id="UP000238071"/>
    </source>
</evidence>
<name>A0A2S6H7E7_9GAMM</name>
<dbReference type="AlphaFoldDB" id="A0A2S6H7E7"/>
<keyword evidence="3" id="KW-1185">Reference proteome</keyword>